<dbReference type="AlphaFoldDB" id="A0AA41YTI0"/>
<sequence>MRRSMMLAVVCGVLILACVGGSALFFVERPTIVRVAIPSDDHGDNSLLSAASKVVRHGHHPIRFKVVGVADAKAASASLDNGNVDMAVVRTDDVMPAQGQTVVILHRDAALLVAPGGSALKDISDLRGHTVGLLEGHGNNRPLLDTALGQYDVTAEDVKSVPVTPDHLAEAFKSKQIDAALVVGIISGSVVQETVKVASQAGEGPPVFLAVPDADAIAQRSPAYDSFEVVKGAFRGSPPQPAEEFNTLSVTHRLVASSVLGQSLVADVTRFFLSERSALVALDPIARRIEAPSTDKGTPLPAHPGTAAYIDDEEETFLDQYGDYIYMSAMFLGVLASGATAVLSRINAQGARAVEQLTGRLLEIMKLVRLAPSLPMVSALENETDEIVAKALHEDNSRGLDERCIGALGLALHQVREAIRDRRSMLDPTPQSEVVTPKPKHVVMVD</sequence>
<dbReference type="InterPro" id="IPR011852">
    <property type="entry name" value="TRAP_TAXI"/>
</dbReference>
<dbReference type="EMBL" id="JAMOIM010000001">
    <property type="protein sequence ID" value="MCW6507035.1"/>
    <property type="molecule type" value="Genomic_DNA"/>
</dbReference>
<gene>
    <name evidence="1" type="ORF">M8523_03255</name>
</gene>
<dbReference type="Gene3D" id="3.40.190.10">
    <property type="entry name" value="Periplasmic binding protein-like II"/>
    <property type="match status" value="2"/>
</dbReference>
<dbReference type="SUPFAM" id="SSF53850">
    <property type="entry name" value="Periplasmic binding protein-like II"/>
    <property type="match status" value="1"/>
</dbReference>
<accession>A0AA41YTI0</accession>
<evidence type="ECO:0000313" key="1">
    <source>
        <dbReference type="EMBL" id="MCW6507035.1"/>
    </source>
</evidence>
<organism evidence="1 2">
    <name type="scientific">Lichenifustis flavocetrariae</name>
    <dbReference type="NCBI Taxonomy" id="2949735"/>
    <lineage>
        <taxon>Bacteria</taxon>
        <taxon>Pseudomonadati</taxon>
        <taxon>Pseudomonadota</taxon>
        <taxon>Alphaproteobacteria</taxon>
        <taxon>Hyphomicrobiales</taxon>
        <taxon>Lichenihabitantaceae</taxon>
        <taxon>Lichenifustis</taxon>
    </lineage>
</organism>
<dbReference type="RefSeq" id="WP_282583369.1">
    <property type="nucleotide sequence ID" value="NZ_JAMOIM010000001.1"/>
</dbReference>
<dbReference type="PROSITE" id="PS51257">
    <property type="entry name" value="PROKAR_LIPOPROTEIN"/>
    <property type="match status" value="1"/>
</dbReference>
<protein>
    <submittedName>
        <fullName evidence="1">ABC transporter substrate-binding protein</fullName>
    </submittedName>
</protein>
<comment type="caution">
    <text evidence="1">The sequence shown here is derived from an EMBL/GenBank/DDBJ whole genome shotgun (WGS) entry which is preliminary data.</text>
</comment>
<dbReference type="PANTHER" id="PTHR42941:SF1">
    <property type="entry name" value="SLL1037 PROTEIN"/>
    <property type="match status" value="1"/>
</dbReference>
<evidence type="ECO:0000313" key="2">
    <source>
        <dbReference type="Proteomes" id="UP001165667"/>
    </source>
</evidence>
<dbReference type="PANTHER" id="PTHR42941">
    <property type="entry name" value="SLL1037 PROTEIN"/>
    <property type="match status" value="1"/>
</dbReference>
<dbReference type="Proteomes" id="UP001165667">
    <property type="component" value="Unassembled WGS sequence"/>
</dbReference>
<dbReference type="Pfam" id="PF16868">
    <property type="entry name" value="NMT1_3"/>
    <property type="match status" value="1"/>
</dbReference>
<reference evidence="1" key="1">
    <citation type="submission" date="2022-05" db="EMBL/GenBank/DDBJ databases">
        <authorList>
            <person name="Pankratov T."/>
        </authorList>
    </citation>
    <scope>NUCLEOTIDE SEQUENCE</scope>
    <source>
        <strain evidence="1">BP6-180914</strain>
    </source>
</reference>
<name>A0AA41YTI0_9HYPH</name>
<keyword evidence="2" id="KW-1185">Reference proteome</keyword>
<proteinExistence type="predicted"/>